<evidence type="ECO:0000313" key="3">
    <source>
        <dbReference type="EMBL" id="CAK0832048.1"/>
    </source>
</evidence>
<sequence>MARDPLPRSRQQCEGEAAIEARSPRRSSGPAAVRAVTLAGRARSRSPVVRQRSPPIGLSPQRTARGAALTPAESRAVRLEAEIQCARMQLAEELARSSDAEQAIQEQVQTMIKGTDLEKEILTNELEDIKTNAPQVTRITPLSSERVSDNEPTSSVQEALPDGIKQAAGAFHISFYKHADIVSGQPEFVPDWSE</sequence>
<comment type="caution">
    <text evidence="3">The sequence shown here is derived from an EMBL/GenBank/DDBJ whole genome shotgun (WGS) entry which is preliminary data.</text>
</comment>
<dbReference type="Proteomes" id="UP001189429">
    <property type="component" value="Unassembled WGS sequence"/>
</dbReference>
<keyword evidence="1" id="KW-0175">Coiled coil</keyword>
<organism evidence="3 4">
    <name type="scientific">Prorocentrum cordatum</name>
    <dbReference type="NCBI Taxonomy" id="2364126"/>
    <lineage>
        <taxon>Eukaryota</taxon>
        <taxon>Sar</taxon>
        <taxon>Alveolata</taxon>
        <taxon>Dinophyceae</taxon>
        <taxon>Prorocentrales</taxon>
        <taxon>Prorocentraceae</taxon>
        <taxon>Prorocentrum</taxon>
    </lineage>
</organism>
<evidence type="ECO:0000256" key="2">
    <source>
        <dbReference type="SAM" id="MobiDB-lite"/>
    </source>
</evidence>
<feature type="coiled-coil region" evidence="1">
    <location>
        <begin position="76"/>
        <end position="132"/>
    </location>
</feature>
<dbReference type="EMBL" id="CAUYUJ010011547">
    <property type="protein sequence ID" value="CAK0832048.1"/>
    <property type="molecule type" value="Genomic_DNA"/>
</dbReference>
<proteinExistence type="predicted"/>
<accession>A0ABN9SJY9</accession>
<feature type="compositionally biased region" description="Basic and acidic residues" evidence="2">
    <location>
        <begin position="1"/>
        <end position="13"/>
    </location>
</feature>
<feature type="compositionally biased region" description="Low complexity" evidence="2">
    <location>
        <begin position="45"/>
        <end position="55"/>
    </location>
</feature>
<reference evidence="3" key="1">
    <citation type="submission" date="2023-10" db="EMBL/GenBank/DDBJ databases">
        <authorList>
            <person name="Chen Y."/>
            <person name="Shah S."/>
            <person name="Dougan E. K."/>
            <person name="Thang M."/>
            <person name="Chan C."/>
        </authorList>
    </citation>
    <scope>NUCLEOTIDE SEQUENCE [LARGE SCALE GENOMIC DNA]</scope>
</reference>
<feature type="region of interest" description="Disordered" evidence="2">
    <location>
        <begin position="1"/>
        <end position="70"/>
    </location>
</feature>
<gene>
    <name evidence="3" type="ORF">PCOR1329_LOCUS30194</name>
</gene>
<evidence type="ECO:0000256" key="1">
    <source>
        <dbReference type="SAM" id="Coils"/>
    </source>
</evidence>
<name>A0ABN9SJY9_9DINO</name>
<keyword evidence="4" id="KW-1185">Reference proteome</keyword>
<evidence type="ECO:0000313" key="4">
    <source>
        <dbReference type="Proteomes" id="UP001189429"/>
    </source>
</evidence>
<protein>
    <submittedName>
        <fullName evidence="3">Uncharacterized protein</fullName>
    </submittedName>
</protein>